<evidence type="ECO:0000256" key="3">
    <source>
        <dbReference type="ARBA" id="ARBA00022643"/>
    </source>
</evidence>
<dbReference type="InterPro" id="IPR044152">
    <property type="entry name" value="YqjM-like"/>
</dbReference>
<dbReference type="AlphaFoldDB" id="A0AAU4K5M8"/>
<dbReference type="RefSeq" id="WP_328858458.1">
    <property type="nucleotide sequence ID" value="NZ_CP108021.1"/>
</dbReference>
<comment type="cofactor">
    <cofactor evidence="1">
        <name>FMN</name>
        <dbReference type="ChEBI" id="CHEBI:58210"/>
    </cofactor>
</comment>
<dbReference type="GO" id="GO:0050661">
    <property type="term" value="F:NADP binding"/>
    <property type="evidence" value="ECO:0007669"/>
    <property type="project" value="InterPro"/>
</dbReference>
<dbReference type="SUPFAM" id="SSF51395">
    <property type="entry name" value="FMN-linked oxidoreductases"/>
    <property type="match status" value="1"/>
</dbReference>
<evidence type="ECO:0000256" key="2">
    <source>
        <dbReference type="ARBA" id="ARBA00022630"/>
    </source>
</evidence>
<accession>A0AAU4K5M8</accession>
<keyword evidence="2" id="KW-0285">Flavoprotein</keyword>
<dbReference type="PANTHER" id="PTHR43303:SF4">
    <property type="entry name" value="NADPH DEHYDROGENASE C23G7.10C-RELATED"/>
    <property type="match status" value="1"/>
</dbReference>
<evidence type="ECO:0000256" key="4">
    <source>
        <dbReference type="ARBA" id="ARBA00022857"/>
    </source>
</evidence>
<dbReference type="CDD" id="cd02932">
    <property type="entry name" value="OYE_YqiM_FMN"/>
    <property type="match status" value="1"/>
</dbReference>
<gene>
    <name evidence="7" type="ORF">OG579_06155</name>
</gene>
<evidence type="ECO:0000256" key="5">
    <source>
        <dbReference type="ARBA" id="ARBA00023002"/>
    </source>
</evidence>
<dbReference type="InterPro" id="IPR001155">
    <property type="entry name" value="OxRdtase_FMN_N"/>
</dbReference>
<organism evidence="7 8">
    <name type="scientific">Williamsia herbipolensis</name>
    <dbReference type="NCBI Taxonomy" id="1603258"/>
    <lineage>
        <taxon>Bacteria</taxon>
        <taxon>Bacillati</taxon>
        <taxon>Actinomycetota</taxon>
        <taxon>Actinomycetes</taxon>
        <taxon>Mycobacteriales</taxon>
        <taxon>Nocardiaceae</taxon>
        <taxon>Williamsia</taxon>
    </lineage>
</organism>
<evidence type="ECO:0000256" key="1">
    <source>
        <dbReference type="ARBA" id="ARBA00001917"/>
    </source>
</evidence>
<keyword evidence="8" id="KW-1185">Reference proteome</keyword>
<dbReference type="EMBL" id="CP108021">
    <property type="protein sequence ID" value="WUM21371.1"/>
    <property type="molecule type" value="Genomic_DNA"/>
</dbReference>
<keyword evidence="3" id="KW-0288">FMN</keyword>
<dbReference type="KEGG" id="whr:OG579_06155"/>
<proteinExistence type="predicted"/>
<keyword evidence="5" id="KW-0560">Oxidoreductase</keyword>
<sequence>MTTPALFEPLTLRSLTVPNRVWLSPMCQYSCFARDGVPTDWHLVHLGSHAIGGFGLIMTEAAAVTADGRISPEDAGLWNDEQATAWRRVTDFVHTQDSLIGVQLAHAGRKASTYSPFADGEGSVPESEGGWEAVAPSAVAFDGYATPRALTVDEIGDVVTAFGDAARRASSAGFDTVEIHAAHGYLIHEFLSPLSNHRDDAYGGDVAGRTRLAIEIADAVRAAVGDAVPVLFRISATDWTEGGWSAEDSVTLAEMLREHGVDLVDASTGGNVIADIPVGPGYQVEFAARIRGGAQIATAAVGMITDPQQAETILATGQADAVFLARGALRDPAWPLRAAHELGIGHHDAPYRPQYQRGAWRD</sequence>
<name>A0AAU4K5M8_9NOCA</name>
<dbReference type="PANTHER" id="PTHR43303">
    <property type="entry name" value="NADPH DEHYDROGENASE C23G7.10C-RELATED"/>
    <property type="match status" value="1"/>
</dbReference>
<dbReference type="InterPro" id="IPR013785">
    <property type="entry name" value="Aldolase_TIM"/>
</dbReference>
<evidence type="ECO:0000313" key="8">
    <source>
        <dbReference type="Proteomes" id="UP001432128"/>
    </source>
</evidence>
<evidence type="ECO:0000313" key="7">
    <source>
        <dbReference type="EMBL" id="WUM21371.1"/>
    </source>
</evidence>
<keyword evidence="4" id="KW-0521">NADP</keyword>
<feature type="domain" description="NADH:flavin oxidoreductase/NADH oxidase N-terminal" evidence="6">
    <location>
        <begin position="6"/>
        <end position="342"/>
    </location>
</feature>
<dbReference type="GO" id="GO:0003959">
    <property type="term" value="F:NADPH dehydrogenase activity"/>
    <property type="evidence" value="ECO:0007669"/>
    <property type="project" value="InterPro"/>
</dbReference>
<reference evidence="7 8" key="1">
    <citation type="submission" date="2022-10" db="EMBL/GenBank/DDBJ databases">
        <title>The complete genomes of actinobacterial strains from the NBC collection.</title>
        <authorList>
            <person name="Joergensen T.S."/>
            <person name="Alvarez Arevalo M."/>
            <person name="Sterndorff E.B."/>
            <person name="Faurdal D."/>
            <person name="Vuksanovic O."/>
            <person name="Mourched A.-S."/>
            <person name="Charusanti P."/>
            <person name="Shaw S."/>
            <person name="Blin K."/>
            <person name="Weber T."/>
        </authorList>
    </citation>
    <scope>NUCLEOTIDE SEQUENCE [LARGE SCALE GENOMIC DNA]</scope>
    <source>
        <strain evidence="7 8">NBC_00319</strain>
    </source>
</reference>
<dbReference type="Gene3D" id="3.20.20.70">
    <property type="entry name" value="Aldolase class I"/>
    <property type="match status" value="1"/>
</dbReference>
<dbReference type="Pfam" id="PF00724">
    <property type="entry name" value="Oxidored_FMN"/>
    <property type="match status" value="1"/>
</dbReference>
<dbReference type="Proteomes" id="UP001432128">
    <property type="component" value="Chromosome"/>
</dbReference>
<evidence type="ECO:0000259" key="6">
    <source>
        <dbReference type="Pfam" id="PF00724"/>
    </source>
</evidence>
<protein>
    <submittedName>
        <fullName evidence="7">NADH:flavin oxidoreductase/NADH oxidase</fullName>
    </submittedName>
</protein>
<dbReference type="GO" id="GO:0010181">
    <property type="term" value="F:FMN binding"/>
    <property type="evidence" value="ECO:0007669"/>
    <property type="project" value="InterPro"/>
</dbReference>